<dbReference type="InterPro" id="IPR005271">
    <property type="entry name" value="CmoA"/>
</dbReference>
<dbReference type="InterPro" id="IPR041698">
    <property type="entry name" value="Methyltransf_25"/>
</dbReference>
<dbReference type="GO" id="GO:0002098">
    <property type="term" value="P:tRNA wobble uridine modification"/>
    <property type="evidence" value="ECO:0007669"/>
    <property type="project" value="InterPro"/>
</dbReference>
<evidence type="ECO:0000256" key="1">
    <source>
        <dbReference type="ARBA" id="ARBA00022679"/>
    </source>
</evidence>
<dbReference type="GO" id="GO:1904047">
    <property type="term" value="F:S-adenosyl-L-methionine binding"/>
    <property type="evidence" value="ECO:0007669"/>
    <property type="project" value="UniProtKB-UniRule"/>
</dbReference>
<dbReference type="GO" id="GO:0016743">
    <property type="term" value="F:carboxyl- or carbamoyltransferase activity"/>
    <property type="evidence" value="ECO:0007669"/>
    <property type="project" value="UniProtKB-UniRule"/>
</dbReference>
<organism evidence="6 7">
    <name type="scientific">Bowmanella pacifica</name>
    <dbReference type="NCBI Taxonomy" id="502051"/>
    <lineage>
        <taxon>Bacteria</taxon>
        <taxon>Pseudomonadati</taxon>
        <taxon>Pseudomonadota</taxon>
        <taxon>Gammaproteobacteria</taxon>
        <taxon>Alteromonadales</taxon>
        <taxon>Alteromonadaceae</taxon>
        <taxon>Bowmanella</taxon>
    </lineage>
</organism>
<feature type="binding site" evidence="3">
    <location>
        <begin position="119"/>
        <end position="120"/>
    </location>
    <ligand>
        <name>S-adenosyl-L-methionine</name>
        <dbReference type="ChEBI" id="CHEBI:59789"/>
    </ligand>
</feature>
<comment type="caution">
    <text evidence="6">The sequence shown here is derived from an EMBL/GenBank/DDBJ whole genome shotgun (WGS) entry which is preliminary data.</text>
</comment>
<protein>
    <recommendedName>
        <fullName evidence="3">Carboxy-S-adenosyl-L-methionine synthase</fullName>
        <shortName evidence="3">Cx-SAM synthase</shortName>
        <ecNumber evidence="3">2.1.3.-</ecNumber>
    </recommendedName>
</protein>
<feature type="binding site" evidence="3 4">
    <location>
        <begin position="66"/>
        <end position="68"/>
    </location>
    <ligand>
        <name>S-adenosyl-L-methionine</name>
        <dbReference type="ChEBI" id="CHEBI:59789"/>
    </ligand>
</feature>
<evidence type="ECO:0000259" key="5">
    <source>
        <dbReference type="Pfam" id="PF13649"/>
    </source>
</evidence>
<feature type="binding site" evidence="3 4">
    <location>
        <begin position="91"/>
        <end position="92"/>
    </location>
    <ligand>
        <name>S-adenosyl-L-methionine</name>
        <dbReference type="ChEBI" id="CHEBI:59789"/>
    </ligand>
</feature>
<evidence type="ECO:0000313" key="7">
    <source>
        <dbReference type="Proteomes" id="UP000606935"/>
    </source>
</evidence>
<name>A0A917Z5D0_9ALTE</name>
<keyword evidence="1 3" id="KW-0808">Transferase</keyword>
<keyword evidence="2 3" id="KW-0949">S-adenosyl-L-methionine</keyword>
<comment type="function">
    <text evidence="3">Catalyzes the conversion of S-adenosyl-L-methionine (SAM) to carboxy-S-adenosyl-L-methionine (Cx-SAM).</text>
</comment>
<evidence type="ECO:0000256" key="2">
    <source>
        <dbReference type="ARBA" id="ARBA00022691"/>
    </source>
</evidence>
<reference evidence="6" key="2">
    <citation type="submission" date="2020-09" db="EMBL/GenBank/DDBJ databases">
        <authorList>
            <person name="Sun Q."/>
            <person name="Zhou Y."/>
        </authorList>
    </citation>
    <scope>NUCLEOTIDE SEQUENCE</scope>
    <source>
        <strain evidence="6">CGMCC 1.7086</strain>
    </source>
</reference>
<comment type="catalytic activity">
    <reaction evidence="3">
        <text>prephenate + S-adenosyl-L-methionine = carboxy-S-adenosyl-L-methionine + 3-phenylpyruvate + H2O</text>
        <dbReference type="Rhea" id="RHEA:51692"/>
        <dbReference type="ChEBI" id="CHEBI:15377"/>
        <dbReference type="ChEBI" id="CHEBI:18005"/>
        <dbReference type="ChEBI" id="CHEBI:29934"/>
        <dbReference type="ChEBI" id="CHEBI:59789"/>
        <dbReference type="ChEBI" id="CHEBI:134278"/>
    </reaction>
</comment>
<accession>A0A917Z5D0</accession>
<proteinExistence type="inferred from homology"/>
<dbReference type="PIRSF" id="PIRSF006325">
    <property type="entry name" value="MeTrfase_bac"/>
    <property type="match status" value="1"/>
</dbReference>
<feature type="binding site" evidence="3">
    <location>
        <position position="201"/>
    </location>
    <ligand>
        <name>S-adenosyl-L-methionine</name>
        <dbReference type="ChEBI" id="CHEBI:59789"/>
    </ligand>
</feature>
<comment type="subunit">
    <text evidence="3">Homodimer.</text>
</comment>
<dbReference type="EMBL" id="BMLS01000006">
    <property type="protein sequence ID" value="GGO73263.1"/>
    <property type="molecule type" value="Genomic_DNA"/>
</dbReference>
<dbReference type="Proteomes" id="UP000606935">
    <property type="component" value="Unassembled WGS sequence"/>
</dbReference>
<comment type="similarity">
    <text evidence="3">Belongs to the class I-like SAM-binding methyltransferase superfamily. Cx-SAM synthase family.</text>
</comment>
<dbReference type="NCBIfam" id="TIGR00740">
    <property type="entry name" value="carboxy-S-adenosyl-L-methionine synthase CmoA"/>
    <property type="match status" value="1"/>
</dbReference>
<reference evidence="6" key="1">
    <citation type="journal article" date="2014" name="Int. J. Syst. Evol. Microbiol.">
        <title>Complete genome sequence of Corynebacterium casei LMG S-19264T (=DSM 44701T), isolated from a smear-ripened cheese.</title>
        <authorList>
            <consortium name="US DOE Joint Genome Institute (JGI-PGF)"/>
            <person name="Walter F."/>
            <person name="Albersmeier A."/>
            <person name="Kalinowski J."/>
            <person name="Ruckert C."/>
        </authorList>
    </citation>
    <scope>NUCLEOTIDE SEQUENCE</scope>
    <source>
        <strain evidence="6">CGMCC 1.7086</strain>
    </source>
</reference>
<dbReference type="InterPro" id="IPR029063">
    <property type="entry name" value="SAM-dependent_MTases_sf"/>
</dbReference>
<gene>
    <name evidence="3 6" type="primary">cmoA</name>
    <name evidence="6" type="ORF">GCM10010982_33390</name>
</gene>
<dbReference type="PANTHER" id="PTHR43861">
    <property type="entry name" value="TRANS-ACONITATE 2-METHYLTRANSFERASE-RELATED"/>
    <property type="match status" value="1"/>
</dbReference>
<dbReference type="Pfam" id="PF13649">
    <property type="entry name" value="Methyltransf_25"/>
    <property type="match status" value="1"/>
</dbReference>
<keyword evidence="7" id="KW-1185">Reference proteome</keyword>
<dbReference type="HAMAP" id="MF_01589">
    <property type="entry name" value="Cx_SAM_synthase"/>
    <property type="match status" value="1"/>
</dbReference>
<dbReference type="PANTHER" id="PTHR43861:SF2">
    <property type="entry name" value="CARBOXY-S-ADENOSYL-L-METHIONINE SYNTHASE"/>
    <property type="match status" value="1"/>
</dbReference>
<dbReference type="Gene3D" id="3.40.50.150">
    <property type="entry name" value="Vaccinia Virus protein VP39"/>
    <property type="match status" value="1"/>
</dbReference>
<feature type="binding site" evidence="3 4">
    <location>
        <position position="134"/>
    </location>
    <ligand>
        <name>S-adenosyl-L-methionine</name>
        <dbReference type="ChEBI" id="CHEBI:59789"/>
    </ligand>
</feature>
<dbReference type="EC" id="2.1.3.-" evidence="3"/>
<evidence type="ECO:0000313" key="6">
    <source>
        <dbReference type="EMBL" id="GGO73263.1"/>
    </source>
</evidence>
<dbReference type="AlphaFoldDB" id="A0A917Z5D0"/>
<feature type="domain" description="Methyltransferase" evidence="5">
    <location>
        <begin position="64"/>
        <end position="160"/>
    </location>
</feature>
<dbReference type="CDD" id="cd02440">
    <property type="entry name" value="AdoMet_MTases"/>
    <property type="match status" value="1"/>
</dbReference>
<evidence type="ECO:0000256" key="4">
    <source>
        <dbReference type="PIRSR" id="PIRSR006325-1"/>
    </source>
</evidence>
<dbReference type="SUPFAM" id="SSF53335">
    <property type="entry name" value="S-adenosyl-L-methionine-dependent methyltransferases"/>
    <property type="match status" value="1"/>
</dbReference>
<feature type="binding site" evidence="3 4">
    <location>
        <position position="41"/>
    </location>
    <ligand>
        <name>S-adenosyl-L-methionine</name>
        <dbReference type="ChEBI" id="CHEBI:59789"/>
    </ligand>
</feature>
<evidence type="ECO:0000256" key="3">
    <source>
        <dbReference type="HAMAP-Rule" id="MF_01589"/>
    </source>
</evidence>
<sequence>MISSGKDAIYSSPLGQVSDFRFDENVAEVFPDMIQRSVPGYNTIVDAIGQMAGRYVQAGTQLYDLGCSLGAVSLAASRYIQVPDCKIIGVDNSKAMVERCQRHIQAFKSAVPIEVICDDLQNVAIQNASMVVMNFTLQFIEPGQRQAIIQGIFDGLKPGGILVLSEKIRHPSEQGNELLIELHHEFKRRNGYSELEISQKRTALENVMKTDSFEEHAKRLQQAGFSDVILWFKCFNFTSIVAIK</sequence>
<dbReference type="NCBIfam" id="NF011995">
    <property type="entry name" value="PRK15451.1"/>
    <property type="match status" value="1"/>
</dbReference>